<feature type="transmembrane region" description="Helical" evidence="1">
    <location>
        <begin position="45"/>
        <end position="75"/>
    </location>
</feature>
<reference evidence="2" key="1">
    <citation type="submission" date="2018-10" db="EMBL/GenBank/DDBJ databases">
        <authorList>
            <person name="Plewniak F."/>
        </authorList>
    </citation>
    <scope>NUCLEOTIDE SEQUENCE</scope>
</reference>
<gene>
    <name evidence="2" type="ORF">CARN8_50005</name>
</gene>
<protein>
    <recommendedName>
        <fullName evidence="3">Phage holin family protein</fullName>
    </recommendedName>
</protein>
<evidence type="ECO:0000256" key="1">
    <source>
        <dbReference type="SAM" id="Phobius"/>
    </source>
</evidence>
<keyword evidence="1" id="KW-0812">Transmembrane</keyword>
<evidence type="ECO:0008006" key="3">
    <source>
        <dbReference type="Google" id="ProtNLM"/>
    </source>
</evidence>
<dbReference type="InterPro" id="IPR009937">
    <property type="entry name" value="Phage_holin_3_6"/>
</dbReference>
<proteinExistence type="predicted"/>
<dbReference type="Pfam" id="PF07332">
    <property type="entry name" value="Phage_holin_3_6"/>
    <property type="match status" value="1"/>
</dbReference>
<dbReference type="EMBL" id="UOYP01000445">
    <property type="protein sequence ID" value="VAY89057.1"/>
    <property type="molecule type" value="Genomic_DNA"/>
</dbReference>
<feature type="transmembrane region" description="Helical" evidence="1">
    <location>
        <begin position="81"/>
        <end position="102"/>
    </location>
</feature>
<organism evidence="2">
    <name type="scientific">mine drainage metagenome</name>
    <dbReference type="NCBI Taxonomy" id="410659"/>
    <lineage>
        <taxon>unclassified sequences</taxon>
        <taxon>metagenomes</taxon>
        <taxon>ecological metagenomes</taxon>
    </lineage>
</organism>
<feature type="transmembrane region" description="Helical" evidence="1">
    <location>
        <begin position="12"/>
        <end position="33"/>
    </location>
</feature>
<dbReference type="AlphaFoldDB" id="A0A3P3ZQ60"/>
<accession>A0A3P3ZQ60</accession>
<keyword evidence="1" id="KW-0472">Membrane</keyword>
<sequence length="129" mass="14366">MTEKTSGARAGLFTSLKVLVTTLIAVAHTRLDLLSTELEEEREYFLAQLILILMALFLLGVGVVLATILLVIAFWDTHRLLVLGLFSGFFLVAGMMAWGAAWRKAKVKPKPFSASLSELFKDRQQVDIR</sequence>
<name>A0A3P3ZQ60_9ZZZZ</name>
<keyword evidence="1" id="KW-1133">Transmembrane helix</keyword>
<evidence type="ECO:0000313" key="2">
    <source>
        <dbReference type="EMBL" id="VAY89057.1"/>
    </source>
</evidence>